<dbReference type="AlphaFoldDB" id="A0A2M8KUD7"/>
<organism evidence="2 3">
    <name type="scientific">Candidatus Roizmanbacteria bacterium CG10_big_fil_rev_8_21_14_0_10_45_7</name>
    <dbReference type="NCBI Taxonomy" id="1974854"/>
    <lineage>
        <taxon>Bacteria</taxon>
        <taxon>Candidatus Roizmaniibacteriota</taxon>
    </lineage>
</organism>
<sequence>MNGIIILLLVWNLALTAAIIFFVVMLKNLFPARGRGMKHLLDEVFGKQETLRSSINKVETALKEQTEKTIQFVSRYGLVRFNPFERLGGEQSYCLALLNEEKSGIILTFLYSRDGMRVYLKEVVKGKGKDVEISEEEKKAIVKAGVL</sequence>
<comment type="caution">
    <text evidence="2">The sequence shown here is derived from an EMBL/GenBank/DDBJ whole genome shotgun (WGS) entry which is preliminary data.</text>
</comment>
<dbReference type="EMBL" id="PFEE01000060">
    <property type="protein sequence ID" value="PJE63547.1"/>
    <property type="molecule type" value="Genomic_DNA"/>
</dbReference>
<accession>A0A2M8KUD7</accession>
<keyword evidence="1" id="KW-1133">Transmembrane helix</keyword>
<dbReference type="Proteomes" id="UP000231569">
    <property type="component" value="Unassembled WGS sequence"/>
</dbReference>
<keyword evidence="1" id="KW-0812">Transmembrane</keyword>
<reference evidence="3" key="1">
    <citation type="submission" date="2017-09" db="EMBL/GenBank/DDBJ databases">
        <title>Depth-based differentiation of microbial function through sediment-hosted aquifers and enrichment of novel symbionts in the deep terrestrial subsurface.</title>
        <authorList>
            <person name="Probst A.J."/>
            <person name="Ladd B."/>
            <person name="Jarett J.K."/>
            <person name="Geller-Mcgrath D.E."/>
            <person name="Sieber C.M.K."/>
            <person name="Emerson J.B."/>
            <person name="Anantharaman K."/>
            <person name="Thomas B.C."/>
            <person name="Malmstrom R."/>
            <person name="Stieglmeier M."/>
            <person name="Klingl A."/>
            <person name="Woyke T."/>
            <person name="Ryan C.M."/>
            <person name="Banfield J.F."/>
        </authorList>
    </citation>
    <scope>NUCLEOTIDE SEQUENCE [LARGE SCALE GENOMIC DNA]</scope>
</reference>
<evidence type="ECO:0000256" key="1">
    <source>
        <dbReference type="SAM" id="Phobius"/>
    </source>
</evidence>
<gene>
    <name evidence="2" type="ORF">COU89_02785</name>
</gene>
<evidence type="ECO:0008006" key="4">
    <source>
        <dbReference type="Google" id="ProtNLM"/>
    </source>
</evidence>
<proteinExistence type="predicted"/>
<evidence type="ECO:0000313" key="3">
    <source>
        <dbReference type="Proteomes" id="UP000231569"/>
    </source>
</evidence>
<protein>
    <recommendedName>
        <fullName evidence="4">DUF4446 domain-containing protein</fullName>
    </recommendedName>
</protein>
<dbReference type="InterPro" id="IPR027981">
    <property type="entry name" value="DUF4446"/>
</dbReference>
<name>A0A2M8KUD7_9BACT</name>
<keyword evidence="1" id="KW-0472">Membrane</keyword>
<dbReference type="Pfam" id="PF14584">
    <property type="entry name" value="DUF4446"/>
    <property type="match status" value="1"/>
</dbReference>
<evidence type="ECO:0000313" key="2">
    <source>
        <dbReference type="EMBL" id="PJE63547.1"/>
    </source>
</evidence>
<feature type="transmembrane region" description="Helical" evidence="1">
    <location>
        <begin position="6"/>
        <end position="30"/>
    </location>
</feature>